<protein>
    <submittedName>
        <fullName evidence="1">Uncharacterized protein</fullName>
    </submittedName>
</protein>
<proteinExistence type="predicted"/>
<keyword evidence="2" id="KW-1185">Reference proteome</keyword>
<organism evidence="1 2">
    <name type="scientific">Protopolystoma xenopodis</name>
    <dbReference type="NCBI Taxonomy" id="117903"/>
    <lineage>
        <taxon>Eukaryota</taxon>
        <taxon>Metazoa</taxon>
        <taxon>Spiralia</taxon>
        <taxon>Lophotrochozoa</taxon>
        <taxon>Platyhelminthes</taxon>
        <taxon>Monogenea</taxon>
        <taxon>Polyopisthocotylea</taxon>
        <taxon>Polystomatidea</taxon>
        <taxon>Polystomatidae</taxon>
        <taxon>Protopolystoma</taxon>
    </lineage>
</organism>
<evidence type="ECO:0000313" key="2">
    <source>
        <dbReference type="Proteomes" id="UP000784294"/>
    </source>
</evidence>
<dbReference type="EMBL" id="CAAALY010251227">
    <property type="protein sequence ID" value="VEL36028.1"/>
    <property type="molecule type" value="Genomic_DNA"/>
</dbReference>
<dbReference type="Proteomes" id="UP000784294">
    <property type="component" value="Unassembled WGS sequence"/>
</dbReference>
<sequence length="103" mass="12107">MFAYCDMTFRSEGKVGWKESEMRPHRKQEEDYHLARNVVLCYPFVCLRARLGLIHIPSGNRTAVVQGIVLKCCKFAKLWDNRHFKSELDLSHSTCVFDYGRQH</sequence>
<evidence type="ECO:0000313" key="1">
    <source>
        <dbReference type="EMBL" id="VEL36028.1"/>
    </source>
</evidence>
<reference evidence="1" key="1">
    <citation type="submission" date="2018-11" db="EMBL/GenBank/DDBJ databases">
        <authorList>
            <consortium name="Pathogen Informatics"/>
        </authorList>
    </citation>
    <scope>NUCLEOTIDE SEQUENCE</scope>
</reference>
<dbReference type="AlphaFoldDB" id="A0A3S5AZB4"/>
<name>A0A3S5AZB4_9PLAT</name>
<comment type="caution">
    <text evidence="1">The sequence shown here is derived from an EMBL/GenBank/DDBJ whole genome shotgun (WGS) entry which is preliminary data.</text>
</comment>
<gene>
    <name evidence="1" type="ORF">PXEA_LOCUS29468</name>
</gene>
<accession>A0A3S5AZB4</accession>